<dbReference type="Pfam" id="PF00403">
    <property type="entry name" value="HMA"/>
    <property type="match status" value="1"/>
</dbReference>
<feature type="domain" description="HMA" evidence="1">
    <location>
        <begin position="5"/>
        <end position="61"/>
    </location>
</feature>
<dbReference type="SUPFAM" id="SSF55008">
    <property type="entry name" value="HMA, heavy metal-associated domain"/>
    <property type="match status" value="1"/>
</dbReference>
<proteinExistence type="predicted"/>
<dbReference type="OrthoDB" id="516025at2"/>
<dbReference type="GO" id="GO:0046872">
    <property type="term" value="F:metal ion binding"/>
    <property type="evidence" value="ECO:0007669"/>
    <property type="project" value="InterPro"/>
</dbReference>
<dbReference type="InterPro" id="IPR006121">
    <property type="entry name" value="HMA_dom"/>
</dbReference>
<comment type="caution">
    <text evidence="2">The sequence shown here is derived from an EMBL/GenBank/DDBJ whole genome shotgun (WGS) entry which is preliminary data.</text>
</comment>
<evidence type="ECO:0000313" key="3">
    <source>
        <dbReference type="Proteomes" id="UP000076925"/>
    </source>
</evidence>
<dbReference type="EMBL" id="ANNX02000047">
    <property type="protein sequence ID" value="KYC36781.1"/>
    <property type="molecule type" value="Genomic_DNA"/>
</dbReference>
<gene>
    <name evidence="2" type="ORF">WA1_44730</name>
</gene>
<organism evidence="2 3">
    <name type="scientific">Scytonema hofmannii PCC 7110</name>
    <dbReference type="NCBI Taxonomy" id="128403"/>
    <lineage>
        <taxon>Bacteria</taxon>
        <taxon>Bacillati</taxon>
        <taxon>Cyanobacteriota</taxon>
        <taxon>Cyanophyceae</taxon>
        <taxon>Nostocales</taxon>
        <taxon>Scytonemataceae</taxon>
        <taxon>Scytonema</taxon>
    </lineage>
</organism>
<sequence length="64" mass="6829">MAFQLTIPKMACSACANKIIKAIQSIDPNATVQTEPKLKLVSVATKVSEVTIRQALVTIGYPAI</sequence>
<reference evidence="2 3" key="1">
    <citation type="journal article" date="2013" name="Genome Biol. Evol.">
        <title>Genomes of Stigonematalean cyanobacteria (subsection V) and the evolution of oxygenic photosynthesis from prokaryotes to plastids.</title>
        <authorList>
            <person name="Dagan T."/>
            <person name="Roettger M."/>
            <person name="Stucken K."/>
            <person name="Landan G."/>
            <person name="Koch R."/>
            <person name="Major P."/>
            <person name="Gould S.B."/>
            <person name="Goremykin V.V."/>
            <person name="Rippka R."/>
            <person name="Tandeau de Marsac N."/>
            <person name="Gugger M."/>
            <person name="Lockhart P.J."/>
            <person name="Allen J.F."/>
            <person name="Brune I."/>
            <person name="Maus I."/>
            <person name="Puhler A."/>
            <person name="Martin W.F."/>
        </authorList>
    </citation>
    <scope>NUCLEOTIDE SEQUENCE [LARGE SCALE GENOMIC DNA]</scope>
    <source>
        <strain evidence="2 3">PCC 7110</strain>
    </source>
</reference>
<dbReference type="Gene3D" id="3.30.70.100">
    <property type="match status" value="1"/>
</dbReference>
<keyword evidence="3" id="KW-1185">Reference proteome</keyword>
<dbReference type="AlphaFoldDB" id="A0A139WWG2"/>
<dbReference type="InterPro" id="IPR036163">
    <property type="entry name" value="HMA_dom_sf"/>
</dbReference>
<protein>
    <submittedName>
        <fullName evidence="2">Heavy metal transporter</fullName>
    </submittedName>
</protein>
<dbReference type="RefSeq" id="WP_017744826.1">
    <property type="nucleotide sequence ID" value="NZ_KQ976354.1"/>
</dbReference>
<evidence type="ECO:0000259" key="1">
    <source>
        <dbReference type="Pfam" id="PF00403"/>
    </source>
</evidence>
<name>A0A139WWG2_9CYAN</name>
<accession>A0A139WWG2</accession>
<dbReference type="Proteomes" id="UP000076925">
    <property type="component" value="Unassembled WGS sequence"/>
</dbReference>
<evidence type="ECO:0000313" key="2">
    <source>
        <dbReference type="EMBL" id="KYC36781.1"/>
    </source>
</evidence>
<dbReference type="STRING" id="128403.WA1_44730"/>